<evidence type="ECO:0000313" key="1">
    <source>
        <dbReference type="EMBL" id="SHG50674.1"/>
    </source>
</evidence>
<dbReference type="RefSeq" id="WP_021660805.1">
    <property type="nucleotide sequence ID" value="NZ_FQVY01000004.1"/>
</dbReference>
<dbReference type="AlphaFoldDB" id="A0AAQ1MFF1"/>
<sequence>MLDLLEIKDWLKTKTDVGDGIAVGAIKGEKLRYIGVYDGKNAARQRVCLGGLGQTGYQERTISILVHWTKNPSQAAAKAAEIHGLFCGLSKEPMKDHCIVMADPGGQPLSVGPDATGVYEYVINAKITYERMR</sequence>
<evidence type="ECO:0000313" key="2">
    <source>
        <dbReference type="Proteomes" id="UP000184089"/>
    </source>
</evidence>
<gene>
    <name evidence="1" type="ORF">SAMN05444424_2597</name>
</gene>
<dbReference type="EMBL" id="FQVY01000004">
    <property type="protein sequence ID" value="SHG50674.1"/>
    <property type="molecule type" value="Genomic_DNA"/>
</dbReference>
<organism evidence="1 2">
    <name type="scientific">Bittarella massiliensis</name>
    <name type="common">ex Durand et al. 2017</name>
    <dbReference type="NCBI Taxonomy" id="1720313"/>
    <lineage>
        <taxon>Bacteria</taxon>
        <taxon>Bacillati</taxon>
        <taxon>Bacillota</taxon>
        <taxon>Clostridia</taxon>
        <taxon>Eubacteriales</taxon>
        <taxon>Oscillospiraceae</taxon>
        <taxon>Bittarella (ex Durand et al. 2017)</taxon>
    </lineage>
</organism>
<dbReference type="InterPro" id="IPR024411">
    <property type="entry name" value="Tail_terminator_phage"/>
</dbReference>
<comment type="caution">
    <text evidence="1">The sequence shown here is derived from an EMBL/GenBank/DDBJ whole genome shotgun (WGS) entry which is preliminary data.</text>
</comment>
<reference evidence="2" key="1">
    <citation type="submission" date="2016-11" db="EMBL/GenBank/DDBJ databases">
        <authorList>
            <person name="Jaros S."/>
            <person name="Januszkiewicz K."/>
            <person name="Wedrychowicz H."/>
        </authorList>
    </citation>
    <scope>NUCLEOTIDE SEQUENCE [LARGE SCALE GENOMIC DNA]</scope>
    <source>
        <strain evidence="2">DSM 4029</strain>
    </source>
</reference>
<dbReference type="Pfam" id="PF12691">
    <property type="entry name" value="Phage_tail_terminator_6"/>
    <property type="match status" value="1"/>
</dbReference>
<protein>
    <submittedName>
        <fullName evidence="1">Uncharacterized protein</fullName>
    </submittedName>
</protein>
<name>A0AAQ1MFF1_9FIRM</name>
<accession>A0AAQ1MFF1</accession>
<proteinExistence type="predicted"/>
<dbReference type="Proteomes" id="UP000184089">
    <property type="component" value="Unassembled WGS sequence"/>
</dbReference>